<dbReference type="InterPro" id="IPR027443">
    <property type="entry name" value="IPNS-like_sf"/>
</dbReference>
<keyword evidence="1" id="KW-0479">Metal-binding</keyword>
<dbReference type="OrthoDB" id="288590at2759"/>
<evidence type="ECO:0000256" key="2">
    <source>
        <dbReference type="ARBA" id="ARBA00023004"/>
    </source>
</evidence>
<evidence type="ECO:0000259" key="3">
    <source>
        <dbReference type="PROSITE" id="PS51471"/>
    </source>
</evidence>
<dbReference type="InterPro" id="IPR005123">
    <property type="entry name" value="Oxoglu/Fe-dep_dioxygenase_dom"/>
</dbReference>
<dbReference type="Pfam" id="PF03171">
    <property type="entry name" value="2OG-FeII_Oxy"/>
    <property type="match status" value="1"/>
</dbReference>
<dbReference type="EMBL" id="CM002871">
    <property type="protein sequence ID" value="KFK39229.1"/>
    <property type="molecule type" value="Genomic_DNA"/>
</dbReference>
<feature type="domain" description="Fe2OG dioxygenase" evidence="3">
    <location>
        <begin position="65"/>
        <end position="160"/>
    </location>
</feature>
<gene>
    <name evidence="4" type="ordered locus">AALP_Aa3g216700</name>
</gene>
<dbReference type="PROSITE" id="PS51471">
    <property type="entry name" value="FE2OG_OXY"/>
    <property type="match status" value="1"/>
</dbReference>
<dbReference type="InterPro" id="IPR044861">
    <property type="entry name" value="IPNS-like_FE2OG_OXY"/>
</dbReference>
<dbReference type="PANTHER" id="PTHR47991">
    <property type="entry name" value="OXOGLUTARATE/IRON-DEPENDENT DIOXYGENASE"/>
    <property type="match status" value="1"/>
</dbReference>
<dbReference type="SUPFAM" id="SSF51197">
    <property type="entry name" value="Clavaminate synthase-like"/>
    <property type="match status" value="1"/>
</dbReference>
<dbReference type="Gene3D" id="2.60.120.330">
    <property type="entry name" value="B-lactam Antibiotic, Isopenicillin N Synthase, Chain"/>
    <property type="match status" value="1"/>
</dbReference>
<dbReference type="eggNOG" id="KOG0143">
    <property type="taxonomic scope" value="Eukaryota"/>
</dbReference>
<keyword evidence="5" id="KW-1185">Reference proteome</keyword>
<evidence type="ECO:0000256" key="1">
    <source>
        <dbReference type="ARBA" id="ARBA00022723"/>
    </source>
</evidence>
<organism evidence="4 5">
    <name type="scientific">Arabis alpina</name>
    <name type="common">Alpine rock-cress</name>
    <dbReference type="NCBI Taxonomy" id="50452"/>
    <lineage>
        <taxon>Eukaryota</taxon>
        <taxon>Viridiplantae</taxon>
        <taxon>Streptophyta</taxon>
        <taxon>Embryophyta</taxon>
        <taxon>Tracheophyta</taxon>
        <taxon>Spermatophyta</taxon>
        <taxon>Magnoliopsida</taxon>
        <taxon>eudicotyledons</taxon>
        <taxon>Gunneridae</taxon>
        <taxon>Pentapetalae</taxon>
        <taxon>rosids</taxon>
        <taxon>malvids</taxon>
        <taxon>Brassicales</taxon>
        <taxon>Brassicaceae</taxon>
        <taxon>Arabideae</taxon>
        <taxon>Arabis</taxon>
    </lineage>
</organism>
<proteinExistence type="predicted"/>
<sequence length="160" mass="18265">MVLPTSIDPEDEGVVVVYNKWPQVPSDFRKAYEEYGKHAEKLGFKLLELVSLSLGLPRERFRDNFNEQMSLVRINRYPPCPRPDLALGVGHHSDANVLTILTVDEVEGLQVSRRSDGVWFPVKTVPNAIVINIGNCMEVWTNRKYWSAEHRVAVNTTKVF</sequence>
<protein>
    <recommendedName>
        <fullName evidence="3">Fe2OG dioxygenase domain-containing protein</fullName>
    </recommendedName>
</protein>
<reference evidence="5" key="1">
    <citation type="journal article" date="2015" name="Nat. Plants">
        <title>Genome expansion of Arabis alpina linked with retrotransposition and reduced symmetric DNA methylation.</title>
        <authorList>
            <person name="Willing E.M."/>
            <person name="Rawat V."/>
            <person name="Mandakova T."/>
            <person name="Maumus F."/>
            <person name="James G.V."/>
            <person name="Nordstroem K.J."/>
            <person name="Becker C."/>
            <person name="Warthmann N."/>
            <person name="Chica C."/>
            <person name="Szarzynska B."/>
            <person name="Zytnicki M."/>
            <person name="Albani M.C."/>
            <person name="Kiefer C."/>
            <person name="Bergonzi S."/>
            <person name="Castaings L."/>
            <person name="Mateos J.L."/>
            <person name="Berns M.C."/>
            <person name="Bujdoso N."/>
            <person name="Piofczyk T."/>
            <person name="de Lorenzo L."/>
            <person name="Barrero-Sicilia C."/>
            <person name="Mateos I."/>
            <person name="Piednoel M."/>
            <person name="Hagmann J."/>
            <person name="Chen-Min-Tao R."/>
            <person name="Iglesias-Fernandez R."/>
            <person name="Schuster S.C."/>
            <person name="Alonso-Blanco C."/>
            <person name="Roudier F."/>
            <person name="Carbonero P."/>
            <person name="Paz-Ares J."/>
            <person name="Davis S.J."/>
            <person name="Pecinka A."/>
            <person name="Quesneville H."/>
            <person name="Colot V."/>
            <person name="Lysak M.A."/>
            <person name="Weigel D."/>
            <person name="Coupland G."/>
            <person name="Schneeberger K."/>
        </authorList>
    </citation>
    <scope>NUCLEOTIDE SEQUENCE [LARGE SCALE GENOMIC DNA]</scope>
    <source>
        <strain evidence="5">cv. Pajares</strain>
    </source>
</reference>
<dbReference type="OMA" id="MRMNRYP"/>
<dbReference type="GO" id="GO:0046872">
    <property type="term" value="F:metal ion binding"/>
    <property type="evidence" value="ECO:0007669"/>
    <property type="project" value="UniProtKB-KW"/>
</dbReference>
<evidence type="ECO:0000313" key="5">
    <source>
        <dbReference type="Proteomes" id="UP000029120"/>
    </source>
</evidence>
<evidence type="ECO:0000313" key="4">
    <source>
        <dbReference type="EMBL" id="KFK39229.1"/>
    </source>
</evidence>
<dbReference type="InterPro" id="IPR050295">
    <property type="entry name" value="Plant_2OG-oxidoreductases"/>
</dbReference>
<dbReference type="Gramene" id="KFK39229">
    <property type="protein sequence ID" value="KFK39229"/>
    <property type="gene ID" value="AALP_AA3G216700"/>
</dbReference>
<name>A0A087HAS7_ARAAL</name>
<accession>A0A087HAS7</accession>
<dbReference type="Proteomes" id="UP000029120">
    <property type="component" value="Chromosome 3"/>
</dbReference>
<keyword evidence="2" id="KW-0408">Iron</keyword>
<dbReference type="AlphaFoldDB" id="A0A087HAS7"/>